<dbReference type="Proteomes" id="UP001515480">
    <property type="component" value="Unassembled WGS sequence"/>
</dbReference>
<dbReference type="GO" id="GO:0005739">
    <property type="term" value="C:mitochondrion"/>
    <property type="evidence" value="ECO:0007669"/>
    <property type="project" value="TreeGrafter"/>
</dbReference>
<accession>A0AB34K4I8</accession>
<dbReference type="Gene3D" id="3.30.70.100">
    <property type="match status" value="2"/>
</dbReference>
<proteinExistence type="inferred from homology"/>
<evidence type="ECO:0000313" key="3">
    <source>
        <dbReference type="EMBL" id="KAL1528047.1"/>
    </source>
</evidence>
<dbReference type="EMBL" id="JBGBPQ010000002">
    <property type="protein sequence ID" value="KAL1528047.1"/>
    <property type="molecule type" value="Genomic_DNA"/>
</dbReference>
<keyword evidence="4" id="KW-1185">Reference proteome</keyword>
<protein>
    <recommendedName>
        <fullName evidence="2">NIPSNAP domain-containing protein</fullName>
    </recommendedName>
</protein>
<organism evidence="3 4">
    <name type="scientific">Prymnesium parvum</name>
    <name type="common">Toxic golden alga</name>
    <dbReference type="NCBI Taxonomy" id="97485"/>
    <lineage>
        <taxon>Eukaryota</taxon>
        <taxon>Haptista</taxon>
        <taxon>Haptophyta</taxon>
        <taxon>Prymnesiophyceae</taxon>
        <taxon>Prymnesiales</taxon>
        <taxon>Prymnesiaceae</taxon>
        <taxon>Prymnesium</taxon>
    </lineage>
</organism>
<dbReference type="AlphaFoldDB" id="A0AB34K4I8"/>
<dbReference type="PANTHER" id="PTHR21017">
    <property type="entry name" value="NIPSNAP-RELATED"/>
    <property type="match status" value="1"/>
</dbReference>
<evidence type="ECO:0000256" key="1">
    <source>
        <dbReference type="ARBA" id="ARBA00005291"/>
    </source>
</evidence>
<reference evidence="3 4" key="1">
    <citation type="journal article" date="2024" name="Science">
        <title>Giant polyketide synthase enzymes in the biosynthesis of giant marine polyether toxins.</title>
        <authorList>
            <person name="Fallon T.R."/>
            <person name="Shende V.V."/>
            <person name="Wierzbicki I.H."/>
            <person name="Pendleton A.L."/>
            <person name="Watervoot N.F."/>
            <person name="Auber R.P."/>
            <person name="Gonzalez D.J."/>
            <person name="Wisecaver J.H."/>
            <person name="Moore B.S."/>
        </authorList>
    </citation>
    <scope>NUCLEOTIDE SEQUENCE [LARGE SCALE GENOMIC DNA]</scope>
    <source>
        <strain evidence="3 4">12B1</strain>
    </source>
</reference>
<comment type="similarity">
    <text evidence="1">Belongs to the NipSnap family.</text>
</comment>
<dbReference type="InterPro" id="IPR011008">
    <property type="entry name" value="Dimeric_a/b-barrel"/>
</dbReference>
<name>A0AB34K4I8_PRYPA</name>
<comment type="caution">
    <text evidence="3">The sequence shown here is derived from an EMBL/GenBank/DDBJ whole genome shotgun (WGS) entry which is preliminary data.</text>
</comment>
<dbReference type="SUPFAM" id="SSF54909">
    <property type="entry name" value="Dimeric alpha+beta barrel"/>
    <property type="match status" value="2"/>
</dbReference>
<feature type="domain" description="NIPSNAP" evidence="2">
    <location>
        <begin position="140"/>
        <end position="240"/>
    </location>
</feature>
<dbReference type="InterPro" id="IPR051557">
    <property type="entry name" value="NipSnap_domain"/>
</dbReference>
<dbReference type="GO" id="GO:0000423">
    <property type="term" value="P:mitophagy"/>
    <property type="evidence" value="ECO:0007669"/>
    <property type="project" value="UniProtKB-ARBA"/>
</dbReference>
<dbReference type="Pfam" id="PF07978">
    <property type="entry name" value="NIPSNAP"/>
    <property type="match status" value="2"/>
</dbReference>
<evidence type="ECO:0000259" key="2">
    <source>
        <dbReference type="Pfam" id="PF07978"/>
    </source>
</evidence>
<gene>
    <name evidence="3" type="ORF">AB1Y20_009414</name>
</gene>
<evidence type="ECO:0000313" key="4">
    <source>
        <dbReference type="Proteomes" id="UP001515480"/>
    </source>
</evidence>
<dbReference type="PANTHER" id="PTHR21017:SF17">
    <property type="entry name" value="PROTEIN NIPSNAP"/>
    <property type="match status" value="1"/>
</dbReference>
<dbReference type="InterPro" id="IPR012577">
    <property type="entry name" value="NIPSNAP"/>
</dbReference>
<sequence>MRRTAPLLRRGGFFELRLDRVQPAELTPYLEEHASTASQRLQLFPGWLGAWKTELGGNLGEVRSLYHWRSYSERERARAAARDPAAAADVPFPSMRAKLRSADAAVFVEAEDCLAAAGLHGACAFANPEGVCEEGPVAWELRTYQLVLGYGTVPKFLDLYAEGLRDKLSVDDSGASELVTLLYSDNGPLNVVHEVWRHQSMQRAQDSRVASRKAVKWRAAVEQIAQLATSFETRYIRPLPGAPWQ</sequence>
<feature type="domain" description="NIPSNAP" evidence="2">
    <location>
        <begin position="15"/>
        <end position="92"/>
    </location>
</feature>